<accession>A0A0K2UXZ3</accession>
<dbReference type="EMBL" id="HACA01025777">
    <property type="protein sequence ID" value="CDW43138.1"/>
    <property type="molecule type" value="Transcribed_RNA"/>
</dbReference>
<proteinExistence type="predicted"/>
<protein>
    <submittedName>
        <fullName evidence="1">Uncharacterized protein</fullName>
    </submittedName>
</protein>
<evidence type="ECO:0000313" key="1">
    <source>
        <dbReference type="EMBL" id="CDW43138.1"/>
    </source>
</evidence>
<reference evidence="1" key="1">
    <citation type="submission" date="2014-05" db="EMBL/GenBank/DDBJ databases">
        <authorList>
            <person name="Chronopoulou M."/>
        </authorList>
    </citation>
    <scope>NUCLEOTIDE SEQUENCE</scope>
    <source>
        <tissue evidence="1">Whole organism</tissue>
    </source>
</reference>
<name>A0A0K2UXZ3_LEPSM</name>
<dbReference type="AlphaFoldDB" id="A0A0K2UXZ3"/>
<feature type="non-terminal residue" evidence="1">
    <location>
        <position position="1"/>
    </location>
</feature>
<sequence length="50" mass="6081">EWIHRLRPINLVDILRRKKICRQFKNDEILVYGLTSHYGVFVQICLQKIN</sequence>
<organism evidence="1">
    <name type="scientific">Lepeophtheirus salmonis</name>
    <name type="common">Salmon louse</name>
    <name type="synonym">Caligus salmonis</name>
    <dbReference type="NCBI Taxonomy" id="72036"/>
    <lineage>
        <taxon>Eukaryota</taxon>
        <taxon>Metazoa</taxon>
        <taxon>Ecdysozoa</taxon>
        <taxon>Arthropoda</taxon>
        <taxon>Crustacea</taxon>
        <taxon>Multicrustacea</taxon>
        <taxon>Hexanauplia</taxon>
        <taxon>Copepoda</taxon>
        <taxon>Siphonostomatoida</taxon>
        <taxon>Caligidae</taxon>
        <taxon>Lepeophtheirus</taxon>
    </lineage>
</organism>